<keyword evidence="6 11" id="KW-0547">Nucleotide-binding</keyword>
<evidence type="ECO:0000256" key="4">
    <source>
        <dbReference type="ARBA" id="ARBA00022705"/>
    </source>
</evidence>
<keyword evidence="2 11" id="KW-0808">Transferase</keyword>
<name>A0ABM7SWD3_9MYCO</name>
<keyword evidence="8 11" id="KW-0067">ATP-binding</keyword>
<keyword evidence="15" id="KW-1185">Reference proteome</keyword>
<proteinExistence type="inferred from homology"/>
<keyword evidence="5" id="KW-0479">Metal-binding</keyword>
<keyword evidence="7" id="KW-0862">Zinc</keyword>
<evidence type="ECO:0000313" key="14">
    <source>
        <dbReference type="EMBL" id="BCZ22366.1"/>
    </source>
</evidence>
<gene>
    <name evidence="11 14" type="primary">dnaX</name>
    <name evidence="14" type="ORF">MTY59_22210</name>
</gene>
<comment type="similarity">
    <text evidence="1 11">Belongs to the DnaX/STICHEL family.</text>
</comment>
<keyword evidence="9 11" id="KW-0239">DNA-directed DNA polymerase</keyword>
<evidence type="ECO:0000256" key="7">
    <source>
        <dbReference type="ARBA" id="ARBA00022833"/>
    </source>
</evidence>
<dbReference type="CDD" id="cd18137">
    <property type="entry name" value="HLD_clamp_pol_III_gamma_tau"/>
    <property type="match status" value="1"/>
</dbReference>
<comment type="catalytic activity">
    <reaction evidence="10 11">
        <text>DNA(n) + a 2'-deoxyribonucleoside 5'-triphosphate = DNA(n+1) + diphosphate</text>
        <dbReference type="Rhea" id="RHEA:22508"/>
        <dbReference type="Rhea" id="RHEA-COMP:17339"/>
        <dbReference type="Rhea" id="RHEA-COMP:17340"/>
        <dbReference type="ChEBI" id="CHEBI:33019"/>
        <dbReference type="ChEBI" id="CHEBI:61560"/>
        <dbReference type="ChEBI" id="CHEBI:173112"/>
        <dbReference type="EC" id="2.7.7.7"/>
    </reaction>
</comment>
<keyword evidence="3 11" id="KW-0548">Nucleotidyltransferase</keyword>
<dbReference type="EC" id="2.7.7.7" evidence="11"/>
<dbReference type="NCBIfam" id="NF005846">
    <property type="entry name" value="PRK07764.1-6"/>
    <property type="match status" value="1"/>
</dbReference>
<dbReference type="Proteomes" id="UP000826012">
    <property type="component" value="Chromosome"/>
</dbReference>
<dbReference type="Gene3D" id="1.20.272.10">
    <property type="match status" value="1"/>
</dbReference>
<evidence type="ECO:0000313" key="15">
    <source>
        <dbReference type="Proteomes" id="UP000826012"/>
    </source>
</evidence>
<evidence type="ECO:0000256" key="2">
    <source>
        <dbReference type="ARBA" id="ARBA00022679"/>
    </source>
</evidence>
<evidence type="ECO:0000256" key="10">
    <source>
        <dbReference type="ARBA" id="ARBA00049244"/>
    </source>
</evidence>
<organism evidence="14 15">
    <name type="scientific">Mycobacterium senriense</name>
    <dbReference type="NCBI Taxonomy" id="2775496"/>
    <lineage>
        <taxon>Bacteria</taxon>
        <taxon>Bacillati</taxon>
        <taxon>Actinomycetota</taxon>
        <taxon>Actinomycetes</taxon>
        <taxon>Mycobacteriales</taxon>
        <taxon>Mycobacteriaceae</taxon>
        <taxon>Mycobacterium</taxon>
        <taxon>Mycobacterium avium complex (MAC)</taxon>
    </lineage>
</organism>
<feature type="compositionally biased region" description="Basic and acidic residues" evidence="12">
    <location>
        <begin position="575"/>
        <end position="602"/>
    </location>
</feature>
<evidence type="ECO:0000256" key="9">
    <source>
        <dbReference type="ARBA" id="ARBA00022932"/>
    </source>
</evidence>
<dbReference type="InterPro" id="IPR008921">
    <property type="entry name" value="DNA_pol3_clamp-load_cplx_C"/>
</dbReference>
<dbReference type="Gene3D" id="3.40.50.300">
    <property type="entry name" value="P-loop containing nucleotide triphosphate hydrolases"/>
    <property type="match status" value="1"/>
</dbReference>
<dbReference type="SMART" id="SM00382">
    <property type="entry name" value="AAA"/>
    <property type="match status" value="1"/>
</dbReference>
<accession>A0ABM7SWD3</accession>
<reference evidence="14 15" key="2">
    <citation type="submission" date="2021-07" db="EMBL/GenBank/DDBJ databases">
        <authorList>
            <person name="Matsumoto Y."/>
            <person name="Motooka D."/>
            <person name="Nakamura S."/>
        </authorList>
    </citation>
    <scope>NUCLEOTIDE SEQUENCE [LARGE SCALE GENOMIC DNA]</scope>
    <source>
        <strain evidence="14 15">TY59</strain>
    </source>
</reference>
<dbReference type="InterPro" id="IPR045085">
    <property type="entry name" value="HLD_clamp_pol_III_gamma_tau"/>
</dbReference>
<dbReference type="InterPro" id="IPR003593">
    <property type="entry name" value="AAA+_ATPase"/>
</dbReference>
<dbReference type="PANTHER" id="PTHR11669">
    <property type="entry name" value="REPLICATION FACTOR C / DNA POLYMERASE III GAMMA-TAU SUBUNIT"/>
    <property type="match status" value="1"/>
</dbReference>
<feature type="domain" description="AAA+ ATPase" evidence="13">
    <location>
        <begin position="34"/>
        <end position="177"/>
    </location>
</feature>
<sequence length="621" mass="65657">MALYRKYRPATFAEVVGQEHVTEPLSIALEAGRINHAYLFSGPRGCGKTSSARILARSLNCAQGPTATPCGVCDSCQALAPNAPGSIDVVELDAASHGGVDDTRELRDRAFYAPAQSRYRVFIVDEAHMVTTAGFNALLKIVEEPPEHLIFIFATTEPEKVLPTIRSRTHHYPFRLLPPKTMRSLIGRICEQEGVAVDDAVYPLVIRAGGGSPRDTLSVLDQLVAGAEGSHVTYQRALGLLGATDMALIDDAVDALAAADAAALFGAVESVIDAGHDPRRFATDLLERFRDLILLQAVPDAASRGVVDAPEDVLERMREQATRIGPATLTRYAEAVQAGLGEMRGATAPRLLLEVVCARLLLPSASDTEAALLQRVERIETRLDMSIPGSEAPAAAPRSAPAPAEPEPPVRFTRPSAAATAKAEPKPEPKPEPTAAPAAESPTPAAPAPAAAPVAETASVPGELNTAAVRSMWPTVREKVRQRSRTTEVMLAGATVRAIEGNTLVLSHESAPLAKRLCEQRNADVIAEALKDALGVNWRVRCEAGAPASAAPPPPAGGGAGPSATNVAEPAPDVDSARRDEEEHMLAEAVRDEPSAPRRDPEEVALELLQSELGARPIDNG</sequence>
<dbReference type="Gene3D" id="1.10.8.60">
    <property type="match status" value="1"/>
</dbReference>
<keyword evidence="4 11" id="KW-0235">DNA replication</keyword>
<protein>
    <recommendedName>
        <fullName evidence="11">DNA polymerase III subunit gamma/tau</fullName>
        <ecNumber evidence="11">2.7.7.7</ecNumber>
    </recommendedName>
</protein>
<dbReference type="SUPFAM" id="SSF48019">
    <property type="entry name" value="post-AAA+ oligomerization domain-like"/>
    <property type="match status" value="1"/>
</dbReference>
<dbReference type="SUPFAM" id="SSF52540">
    <property type="entry name" value="P-loop containing nucleoside triphosphate hydrolases"/>
    <property type="match status" value="1"/>
</dbReference>
<evidence type="ECO:0000256" key="12">
    <source>
        <dbReference type="SAM" id="MobiDB-lite"/>
    </source>
</evidence>
<dbReference type="InterPro" id="IPR022754">
    <property type="entry name" value="DNA_pol_III_gamma-3"/>
</dbReference>
<dbReference type="EMBL" id="AP024828">
    <property type="protein sequence ID" value="BCZ22366.1"/>
    <property type="molecule type" value="Genomic_DNA"/>
</dbReference>
<reference evidence="14 15" key="1">
    <citation type="submission" date="2021-07" db="EMBL/GenBank/DDBJ databases">
        <title>Complete genome sequence of nontuberculous Mycobacterium sp. TY59.</title>
        <authorList>
            <person name="Fukushima K."/>
        </authorList>
    </citation>
    <scope>NUCLEOTIDE SEQUENCE [LARGE SCALE GENOMIC DNA]</scope>
    <source>
        <strain evidence="14 15">TY59</strain>
    </source>
</reference>
<dbReference type="PANTHER" id="PTHR11669:SF0">
    <property type="entry name" value="PROTEIN STICHEL-LIKE 2"/>
    <property type="match status" value="1"/>
</dbReference>
<feature type="compositionally biased region" description="Low complexity" evidence="12">
    <location>
        <begin position="390"/>
        <end position="402"/>
    </location>
</feature>
<dbReference type="Pfam" id="PF22608">
    <property type="entry name" value="DNAX_ATPase_lid"/>
    <property type="match status" value="1"/>
</dbReference>
<evidence type="ECO:0000256" key="1">
    <source>
        <dbReference type="ARBA" id="ARBA00006360"/>
    </source>
</evidence>
<evidence type="ECO:0000256" key="6">
    <source>
        <dbReference type="ARBA" id="ARBA00022741"/>
    </source>
</evidence>
<dbReference type="CDD" id="cd00009">
    <property type="entry name" value="AAA"/>
    <property type="match status" value="1"/>
</dbReference>
<evidence type="ECO:0000256" key="8">
    <source>
        <dbReference type="ARBA" id="ARBA00022840"/>
    </source>
</evidence>
<evidence type="ECO:0000256" key="5">
    <source>
        <dbReference type="ARBA" id="ARBA00022723"/>
    </source>
</evidence>
<feature type="compositionally biased region" description="Low complexity" evidence="12">
    <location>
        <begin position="433"/>
        <end position="459"/>
    </location>
</feature>
<feature type="region of interest" description="Disordered" evidence="12">
    <location>
        <begin position="546"/>
        <end position="621"/>
    </location>
</feature>
<evidence type="ECO:0000256" key="11">
    <source>
        <dbReference type="RuleBase" id="RU364063"/>
    </source>
</evidence>
<dbReference type="RefSeq" id="WP_221045673.1">
    <property type="nucleotide sequence ID" value="NZ_AP024828.1"/>
</dbReference>
<dbReference type="NCBIfam" id="NF011513">
    <property type="entry name" value="PRK14952.1"/>
    <property type="match status" value="1"/>
</dbReference>
<evidence type="ECO:0000259" key="13">
    <source>
        <dbReference type="SMART" id="SM00382"/>
    </source>
</evidence>
<dbReference type="NCBIfam" id="TIGR02397">
    <property type="entry name" value="dnaX_nterm"/>
    <property type="match status" value="1"/>
</dbReference>
<feature type="region of interest" description="Disordered" evidence="12">
    <location>
        <begin position="384"/>
        <end position="459"/>
    </location>
</feature>
<dbReference type="Pfam" id="PF13177">
    <property type="entry name" value="DNA_pol3_delta2"/>
    <property type="match status" value="1"/>
</dbReference>
<comment type="function">
    <text evidence="11">DNA polymerase III is a complex, multichain enzyme responsible for most of the replicative synthesis in bacteria. This DNA polymerase also exhibits 3' to 5' exonuclease activity.</text>
</comment>
<evidence type="ECO:0000256" key="3">
    <source>
        <dbReference type="ARBA" id="ARBA00022695"/>
    </source>
</evidence>
<dbReference type="InterPro" id="IPR050238">
    <property type="entry name" value="DNA_Rep/Repair_Clamp_Loader"/>
</dbReference>
<dbReference type="InterPro" id="IPR027417">
    <property type="entry name" value="P-loop_NTPase"/>
</dbReference>
<dbReference type="InterPro" id="IPR012763">
    <property type="entry name" value="DNA_pol_III_sug/sutau_N"/>
</dbReference>
<dbReference type="Pfam" id="PF12169">
    <property type="entry name" value="DNA_pol3_gamma3"/>
    <property type="match status" value="1"/>
</dbReference>
<comment type="subunit">
    <text evidence="11">DNA polymerase III contains a core (composed of alpha, epsilon and theta chains) that associates with a tau subunit. This core dimerizes to form the POLIII' complex. PolIII' associates with the gamma complex (composed of gamma, delta, delta', psi and chi chains) and with the beta chain to form the complete DNA polymerase III complex.</text>
</comment>